<dbReference type="EMBL" id="KZ394246">
    <property type="protein sequence ID" value="PIO54636.1"/>
    <property type="molecule type" value="Genomic_DNA"/>
</dbReference>
<dbReference type="Gene3D" id="3.30.40.10">
    <property type="entry name" value="Zinc/RING finger domain, C3HC4 (zinc finger)"/>
    <property type="match status" value="1"/>
</dbReference>
<feature type="non-terminal residue" evidence="6">
    <location>
        <position position="147"/>
    </location>
</feature>
<evidence type="ECO:0000256" key="2">
    <source>
        <dbReference type="ARBA" id="ARBA00022771"/>
    </source>
</evidence>
<dbReference type="OrthoDB" id="3838338at2759"/>
<dbReference type="PROSITE" id="PS50089">
    <property type="entry name" value="ZF_RING_2"/>
    <property type="match status" value="1"/>
</dbReference>
<dbReference type="SUPFAM" id="SSF57850">
    <property type="entry name" value="RING/U-box"/>
    <property type="match status" value="1"/>
</dbReference>
<dbReference type="InterPro" id="IPR044288">
    <property type="entry name" value="ZNF598/HEL2"/>
</dbReference>
<organism evidence="6 7">
    <name type="scientific">Teladorsagia circumcincta</name>
    <name type="common">Brown stomach worm</name>
    <name type="synonym">Ostertagia circumcincta</name>
    <dbReference type="NCBI Taxonomy" id="45464"/>
    <lineage>
        <taxon>Eukaryota</taxon>
        <taxon>Metazoa</taxon>
        <taxon>Ecdysozoa</taxon>
        <taxon>Nematoda</taxon>
        <taxon>Chromadorea</taxon>
        <taxon>Rhabditida</taxon>
        <taxon>Rhabditina</taxon>
        <taxon>Rhabditomorpha</taxon>
        <taxon>Strongyloidea</taxon>
        <taxon>Trichostrongylidae</taxon>
        <taxon>Teladorsagia</taxon>
    </lineage>
</organism>
<dbReference type="GO" id="GO:0008270">
    <property type="term" value="F:zinc ion binding"/>
    <property type="evidence" value="ECO:0007669"/>
    <property type="project" value="UniProtKB-KW"/>
</dbReference>
<proteinExistence type="predicted"/>
<evidence type="ECO:0000313" key="7">
    <source>
        <dbReference type="Proteomes" id="UP000230423"/>
    </source>
</evidence>
<dbReference type="GO" id="GO:0016567">
    <property type="term" value="P:protein ubiquitination"/>
    <property type="evidence" value="ECO:0007669"/>
    <property type="project" value="TreeGrafter"/>
</dbReference>
<dbReference type="InterPro" id="IPR017907">
    <property type="entry name" value="Znf_RING_CS"/>
</dbReference>
<accession>A0A2G9T9I8</accession>
<dbReference type="PROSITE" id="PS00518">
    <property type="entry name" value="ZF_RING_1"/>
    <property type="match status" value="1"/>
</dbReference>
<keyword evidence="2 4" id="KW-0863">Zinc-finger</keyword>
<dbReference type="InterPro" id="IPR001841">
    <property type="entry name" value="Znf_RING"/>
</dbReference>
<dbReference type="PANTHER" id="PTHR22938">
    <property type="entry name" value="ZINC FINGER PROTEIN 598"/>
    <property type="match status" value="1"/>
</dbReference>
<dbReference type="InterPro" id="IPR013083">
    <property type="entry name" value="Znf_RING/FYVE/PHD"/>
</dbReference>
<dbReference type="GO" id="GO:0072344">
    <property type="term" value="P:rescue of stalled ribosome"/>
    <property type="evidence" value="ECO:0007669"/>
    <property type="project" value="InterPro"/>
</dbReference>
<keyword evidence="3" id="KW-0862">Zinc</keyword>
<keyword evidence="7" id="KW-1185">Reference proteome</keyword>
<evidence type="ECO:0000256" key="3">
    <source>
        <dbReference type="ARBA" id="ARBA00022833"/>
    </source>
</evidence>
<protein>
    <submittedName>
        <fullName evidence="6">Zinc finger, C3HC4 type</fullName>
    </submittedName>
</protein>
<reference evidence="6 7" key="1">
    <citation type="submission" date="2015-09" db="EMBL/GenBank/DDBJ databases">
        <title>Draft genome of the parasitic nematode Teladorsagia circumcincta isolate WARC Sus (inbred).</title>
        <authorList>
            <person name="Mitreva M."/>
        </authorList>
    </citation>
    <scope>NUCLEOTIDE SEQUENCE [LARGE SCALE GENOMIC DNA]</scope>
    <source>
        <strain evidence="6 7">S</strain>
    </source>
</reference>
<dbReference type="PANTHER" id="PTHR22938:SF0">
    <property type="entry name" value="E3 UBIQUITIN-PROTEIN LIGASE ZNF598"/>
    <property type="match status" value="1"/>
</dbReference>
<keyword evidence="1" id="KW-0479">Metal-binding</keyword>
<evidence type="ECO:0000313" key="6">
    <source>
        <dbReference type="EMBL" id="PIO54636.1"/>
    </source>
</evidence>
<sequence length="147" mass="16811">MILESAPRNPQLSREERAQNLQYRNINMQKYEQMIGSAKDNFADIPQGSGPVEECTICCKTSDIFGIGTCRHPVCIECAIRMRVLSNSSQCPVCRTTMETLWLMFVSAGLDTVLLSFPTLKHPDEERFSIQFQNADVLKRYEKYLSH</sequence>
<dbReference type="Pfam" id="PF25447">
    <property type="entry name" value="RING_ZNF598"/>
    <property type="match status" value="1"/>
</dbReference>
<evidence type="ECO:0000256" key="1">
    <source>
        <dbReference type="ARBA" id="ARBA00022723"/>
    </source>
</evidence>
<dbReference type="GO" id="GO:0061630">
    <property type="term" value="F:ubiquitin protein ligase activity"/>
    <property type="evidence" value="ECO:0007669"/>
    <property type="project" value="InterPro"/>
</dbReference>
<dbReference type="AlphaFoldDB" id="A0A2G9T9I8"/>
<name>A0A2G9T9I8_TELCI</name>
<feature type="domain" description="RING-type" evidence="5">
    <location>
        <begin position="55"/>
        <end position="95"/>
    </location>
</feature>
<dbReference type="GO" id="GO:0043022">
    <property type="term" value="F:ribosome binding"/>
    <property type="evidence" value="ECO:0007669"/>
    <property type="project" value="TreeGrafter"/>
</dbReference>
<evidence type="ECO:0000259" key="5">
    <source>
        <dbReference type="PROSITE" id="PS50089"/>
    </source>
</evidence>
<dbReference type="Proteomes" id="UP000230423">
    <property type="component" value="Unassembled WGS sequence"/>
</dbReference>
<gene>
    <name evidence="6" type="ORF">TELCIR_23994</name>
</gene>
<evidence type="ECO:0000256" key="4">
    <source>
        <dbReference type="PROSITE-ProRule" id="PRU00175"/>
    </source>
</evidence>